<dbReference type="Pfam" id="PF01328">
    <property type="entry name" value="Peroxidase_2"/>
    <property type="match status" value="1"/>
</dbReference>
<evidence type="ECO:0000256" key="7">
    <source>
        <dbReference type="ARBA" id="ARBA00025795"/>
    </source>
</evidence>
<dbReference type="SUPFAM" id="SSF47571">
    <property type="entry name" value="Cloroperoxidase"/>
    <property type="match status" value="1"/>
</dbReference>
<protein>
    <submittedName>
        <fullName evidence="9">Chloroperoxidase</fullName>
    </submittedName>
</protein>
<keyword evidence="2" id="KW-0575">Peroxidase</keyword>
<dbReference type="AlphaFoldDB" id="A0A8K0R828"/>
<evidence type="ECO:0000259" key="8">
    <source>
        <dbReference type="PROSITE" id="PS51405"/>
    </source>
</evidence>
<keyword evidence="5" id="KW-0560">Oxidoreductase</keyword>
<dbReference type="GO" id="GO:0004601">
    <property type="term" value="F:peroxidase activity"/>
    <property type="evidence" value="ECO:0007669"/>
    <property type="project" value="UniProtKB-KW"/>
</dbReference>
<evidence type="ECO:0000256" key="1">
    <source>
        <dbReference type="ARBA" id="ARBA00001970"/>
    </source>
</evidence>
<dbReference type="InterPro" id="IPR000028">
    <property type="entry name" value="Chloroperoxidase"/>
</dbReference>
<dbReference type="PROSITE" id="PS51405">
    <property type="entry name" value="HEME_HALOPEROXIDASE"/>
    <property type="match status" value="1"/>
</dbReference>
<evidence type="ECO:0000256" key="2">
    <source>
        <dbReference type="ARBA" id="ARBA00022559"/>
    </source>
</evidence>
<dbReference type="InterPro" id="IPR036851">
    <property type="entry name" value="Chloroperoxidase-like_sf"/>
</dbReference>
<evidence type="ECO:0000313" key="9">
    <source>
        <dbReference type="EMBL" id="KAH7089816.1"/>
    </source>
</evidence>
<feature type="domain" description="Heme haloperoxidase family profile" evidence="8">
    <location>
        <begin position="14"/>
        <end position="259"/>
    </location>
</feature>
<evidence type="ECO:0000256" key="4">
    <source>
        <dbReference type="ARBA" id="ARBA00022723"/>
    </source>
</evidence>
<comment type="similarity">
    <text evidence="7">Belongs to the chloroperoxidase family.</text>
</comment>
<keyword evidence="10" id="KW-1185">Reference proteome</keyword>
<organism evidence="9 10">
    <name type="scientific">Paraphoma chrysanthemicola</name>
    <dbReference type="NCBI Taxonomy" id="798071"/>
    <lineage>
        <taxon>Eukaryota</taxon>
        <taxon>Fungi</taxon>
        <taxon>Dikarya</taxon>
        <taxon>Ascomycota</taxon>
        <taxon>Pezizomycotina</taxon>
        <taxon>Dothideomycetes</taxon>
        <taxon>Pleosporomycetidae</taxon>
        <taxon>Pleosporales</taxon>
        <taxon>Pleosporineae</taxon>
        <taxon>Phaeosphaeriaceae</taxon>
        <taxon>Paraphoma</taxon>
    </lineage>
</organism>
<proteinExistence type="inferred from homology"/>
<dbReference type="OrthoDB" id="407298at2759"/>
<keyword evidence="3" id="KW-0349">Heme</keyword>
<accession>A0A8K0R828</accession>
<gene>
    <name evidence="9" type="ORF">FB567DRAFT_310359</name>
</gene>
<dbReference type="Proteomes" id="UP000813461">
    <property type="component" value="Unassembled WGS sequence"/>
</dbReference>
<comment type="caution">
    <text evidence="9">The sequence shown here is derived from an EMBL/GenBank/DDBJ whole genome shotgun (WGS) entry which is preliminary data.</text>
</comment>
<evidence type="ECO:0000256" key="5">
    <source>
        <dbReference type="ARBA" id="ARBA00023002"/>
    </source>
</evidence>
<evidence type="ECO:0000256" key="6">
    <source>
        <dbReference type="ARBA" id="ARBA00023004"/>
    </source>
</evidence>
<comment type="cofactor">
    <cofactor evidence="1">
        <name>heme b</name>
        <dbReference type="ChEBI" id="CHEBI:60344"/>
    </cofactor>
</comment>
<sequence length="272" mass="30194">MLSEQDPLLANNVPIGTYHPATPTDKRSPCPMINTLANHGYLPRTGTSITASQMKLALRETGISTSLGAIFVNTVYNIHTDSTTPLPSANVFTRIWTVLCHPYTLLARFGMRRPGQVDISGQAVLDLDQLALPGAVEHDISLTRRDHAEKQGNCTKQDDLIDTVIASSTDGKVITREDFAALRRRRIAVQKAENQGCVYGGLQHEMACGEIALILGVFGDGNVVKREYVEVFLKEERLPSEEGWVKRWWWTLGLVEVKWIGSRVKKMIGLQI</sequence>
<name>A0A8K0R828_9PLEO</name>
<dbReference type="PANTHER" id="PTHR33577">
    <property type="entry name" value="STERIGMATOCYSTIN BIOSYNTHESIS PEROXIDASE STCC-RELATED"/>
    <property type="match status" value="1"/>
</dbReference>
<dbReference type="GO" id="GO:0046872">
    <property type="term" value="F:metal ion binding"/>
    <property type="evidence" value="ECO:0007669"/>
    <property type="project" value="UniProtKB-KW"/>
</dbReference>
<dbReference type="PANTHER" id="PTHR33577:SF9">
    <property type="entry name" value="PEROXIDASE STCC"/>
    <property type="match status" value="1"/>
</dbReference>
<evidence type="ECO:0000313" key="10">
    <source>
        <dbReference type="Proteomes" id="UP000813461"/>
    </source>
</evidence>
<dbReference type="Gene3D" id="1.10.489.10">
    <property type="entry name" value="Chloroperoxidase-like"/>
    <property type="match status" value="1"/>
</dbReference>
<reference evidence="9" key="1">
    <citation type="journal article" date="2021" name="Nat. Commun.">
        <title>Genetic determinants of endophytism in the Arabidopsis root mycobiome.</title>
        <authorList>
            <person name="Mesny F."/>
            <person name="Miyauchi S."/>
            <person name="Thiergart T."/>
            <person name="Pickel B."/>
            <person name="Atanasova L."/>
            <person name="Karlsson M."/>
            <person name="Huettel B."/>
            <person name="Barry K.W."/>
            <person name="Haridas S."/>
            <person name="Chen C."/>
            <person name="Bauer D."/>
            <person name="Andreopoulos W."/>
            <person name="Pangilinan J."/>
            <person name="LaButti K."/>
            <person name="Riley R."/>
            <person name="Lipzen A."/>
            <person name="Clum A."/>
            <person name="Drula E."/>
            <person name="Henrissat B."/>
            <person name="Kohler A."/>
            <person name="Grigoriev I.V."/>
            <person name="Martin F.M."/>
            <person name="Hacquard S."/>
        </authorList>
    </citation>
    <scope>NUCLEOTIDE SEQUENCE</scope>
    <source>
        <strain evidence="9">MPI-SDFR-AT-0120</strain>
    </source>
</reference>
<evidence type="ECO:0000256" key="3">
    <source>
        <dbReference type="ARBA" id="ARBA00022617"/>
    </source>
</evidence>
<dbReference type="EMBL" id="JAGMVJ010000006">
    <property type="protein sequence ID" value="KAH7089816.1"/>
    <property type="molecule type" value="Genomic_DNA"/>
</dbReference>
<keyword evidence="6" id="KW-0408">Iron</keyword>
<keyword evidence="4" id="KW-0479">Metal-binding</keyword>